<dbReference type="Pfam" id="PF01527">
    <property type="entry name" value="HTH_Tnp_1"/>
    <property type="match status" value="1"/>
</dbReference>
<evidence type="ECO:0000313" key="1">
    <source>
        <dbReference type="EMBL" id="NMF94664.1"/>
    </source>
</evidence>
<keyword evidence="2" id="KW-1185">Reference proteome</keyword>
<dbReference type="Gene3D" id="1.10.10.60">
    <property type="entry name" value="Homeodomain-like"/>
    <property type="match status" value="1"/>
</dbReference>
<organism evidence="1 2">
    <name type="scientific">Aromatoleum buckelii</name>
    <dbReference type="NCBI Taxonomy" id="200254"/>
    <lineage>
        <taxon>Bacteria</taxon>
        <taxon>Pseudomonadati</taxon>
        <taxon>Pseudomonadota</taxon>
        <taxon>Betaproteobacteria</taxon>
        <taxon>Rhodocyclales</taxon>
        <taxon>Rhodocyclaceae</taxon>
        <taxon>Aromatoleum</taxon>
    </lineage>
</organism>
<dbReference type="Proteomes" id="UP000601990">
    <property type="component" value="Unassembled WGS sequence"/>
</dbReference>
<dbReference type="InterPro" id="IPR009057">
    <property type="entry name" value="Homeodomain-like_sf"/>
</dbReference>
<sequence length="114" mass="12831">MERMPRGVSTQEFREQAVKLVESEGLSMREVARRLSIPIGSMKNWVNAARAGKLNEVGQAQKPLTDLEMELARVRKELAEVKLERGLLKNHLSGAPSPFWTETARACIVTLCRQ</sequence>
<reference evidence="1" key="1">
    <citation type="submission" date="2019-12" db="EMBL/GenBank/DDBJ databases">
        <title>Comparative genomics gives insights into the taxonomy of the Azoarcus-Aromatoleum group and reveals separate origins of nif in the plant-associated Azoarcus and non-plant-associated Aromatoleum sub-groups.</title>
        <authorList>
            <person name="Lafos M."/>
            <person name="Maluk M."/>
            <person name="Batista M."/>
            <person name="Junghare M."/>
            <person name="Carmona M."/>
            <person name="Faoro H."/>
            <person name="Cruz L.M."/>
            <person name="Battistoni F."/>
            <person name="De Souza E."/>
            <person name="Pedrosa F."/>
            <person name="Chen W.-M."/>
            <person name="Poole P.S."/>
            <person name="Dixon R.A."/>
            <person name="James E.K."/>
        </authorList>
    </citation>
    <scope>NUCLEOTIDE SEQUENCE</scope>
    <source>
        <strain evidence="1">U120</strain>
    </source>
</reference>
<gene>
    <name evidence="1" type="ORF">GO608_15155</name>
</gene>
<comment type="caution">
    <text evidence="1">The sequence shown here is derived from an EMBL/GenBank/DDBJ whole genome shotgun (WGS) entry which is preliminary data.</text>
</comment>
<accession>A0ABX1N5X2</accession>
<dbReference type="EMBL" id="WTVH01000034">
    <property type="protein sequence ID" value="NMF94664.1"/>
    <property type="molecule type" value="Genomic_DNA"/>
</dbReference>
<dbReference type="InterPro" id="IPR002514">
    <property type="entry name" value="Transposase_8"/>
</dbReference>
<name>A0ABX1N5X2_9RHOO</name>
<protein>
    <submittedName>
        <fullName evidence="1">Transposase</fullName>
    </submittedName>
</protein>
<evidence type="ECO:0000313" key="2">
    <source>
        <dbReference type="Proteomes" id="UP000601990"/>
    </source>
</evidence>
<dbReference type="SUPFAM" id="SSF46689">
    <property type="entry name" value="Homeodomain-like"/>
    <property type="match status" value="1"/>
</dbReference>
<proteinExistence type="predicted"/>